<dbReference type="AlphaFoldDB" id="A0A5C6V8E6"/>
<dbReference type="GO" id="GO:0015628">
    <property type="term" value="P:protein secretion by the type II secretion system"/>
    <property type="evidence" value="ECO:0007669"/>
    <property type="project" value="TreeGrafter"/>
</dbReference>
<reference evidence="2 3" key="1">
    <citation type="submission" date="2019-08" db="EMBL/GenBank/DDBJ databases">
        <title>Genome of Luteibaculum oceani JCM 18817.</title>
        <authorList>
            <person name="Bowman J.P."/>
        </authorList>
    </citation>
    <scope>NUCLEOTIDE SEQUENCE [LARGE SCALE GENOMIC DNA]</scope>
    <source>
        <strain evidence="2 3">JCM 18817</strain>
    </source>
</reference>
<protein>
    <submittedName>
        <fullName evidence="2">Helix-hairpin-helix domain-containing protein</fullName>
    </submittedName>
</protein>
<dbReference type="RefSeq" id="WP_147013527.1">
    <property type="nucleotide sequence ID" value="NZ_VORB01000003.1"/>
</dbReference>
<keyword evidence="1" id="KW-0812">Transmembrane</keyword>
<keyword evidence="1" id="KW-1133">Transmembrane helix</keyword>
<dbReference type="OrthoDB" id="981124at2"/>
<proteinExistence type="predicted"/>
<sequence length="311" mass="35539">MKRWFKLSSWEAKGLMSLNLLIAFLILYRIGIGRFSTLDNDLIQRLDSIELFLIQKEQNLQNKITSLDTTQIVERKTLEKKKGSARKLKFQSFDPNRISATELFQYGISRKQAATFVNFRNALGVYTSVEEFEKLMGWDLEAKKALSQFAVFNDSPNNISKEAPIKTSPSKVLLNSADTSALKKLKGIGSVLAKRILAYRSLLGGYIQREQLFEVWGLDSACIQHNWKSFVIDTLYIEKMDINSVDLERLKRHPYITYKLAKAIISYRNQHGNYSAIEQIMNSVLIGREDYLKIAPYLTISKSGAKITSSD</sequence>
<evidence type="ECO:0000313" key="3">
    <source>
        <dbReference type="Proteomes" id="UP000321168"/>
    </source>
</evidence>
<dbReference type="Gene3D" id="1.10.150.280">
    <property type="entry name" value="AF1531-like domain"/>
    <property type="match status" value="2"/>
</dbReference>
<dbReference type="EMBL" id="VORB01000003">
    <property type="protein sequence ID" value="TXC81632.1"/>
    <property type="molecule type" value="Genomic_DNA"/>
</dbReference>
<gene>
    <name evidence="2" type="ORF">FRX97_03705</name>
</gene>
<keyword evidence="3" id="KW-1185">Reference proteome</keyword>
<feature type="transmembrane region" description="Helical" evidence="1">
    <location>
        <begin position="12"/>
        <end position="31"/>
    </location>
</feature>
<dbReference type="Pfam" id="PF12836">
    <property type="entry name" value="HHH_3"/>
    <property type="match status" value="2"/>
</dbReference>
<keyword evidence="1" id="KW-0472">Membrane</keyword>
<name>A0A5C6V8E6_9FLAO</name>
<organism evidence="2 3">
    <name type="scientific">Luteibaculum oceani</name>
    <dbReference type="NCBI Taxonomy" id="1294296"/>
    <lineage>
        <taxon>Bacteria</taxon>
        <taxon>Pseudomonadati</taxon>
        <taxon>Bacteroidota</taxon>
        <taxon>Flavobacteriia</taxon>
        <taxon>Flavobacteriales</taxon>
        <taxon>Luteibaculaceae</taxon>
        <taxon>Luteibaculum</taxon>
    </lineage>
</organism>
<dbReference type="PANTHER" id="PTHR21180">
    <property type="entry name" value="ENDONUCLEASE/EXONUCLEASE/PHOSPHATASE FAMILY DOMAIN-CONTAINING PROTEIN 1"/>
    <property type="match status" value="1"/>
</dbReference>
<evidence type="ECO:0000313" key="2">
    <source>
        <dbReference type="EMBL" id="TXC81632.1"/>
    </source>
</evidence>
<evidence type="ECO:0000256" key="1">
    <source>
        <dbReference type="SAM" id="Phobius"/>
    </source>
</evidence>
<dbReference type="GO" id="GO:0015627">
    <property type="term" value="C:type II protein secretion system complex"/>
    <property type="evidence" value="ECO:0007669"/>
    <property type="project" value="TreeGrafter"/>
</dbReference>
<dbReference type="Proteomes" id="UP000321168">
    <property type="component" value="Unassembled WGS sequence"/>
</dbReference>
<comment type="caution">
    <text evidence="2">The sequence shown here is derived from an EMBL/GenBank/DDBJ whole genome shotgun (WGS) entry which is preliminary data.</text>
</comment>
<accession>A0A5C6V8E6</accession>
<dbReference type="PANTHER" id="PTHR21180:SF32">
    <property type="entry name" value="ENDONUCLEASE_EXONUCLEASE_PHOSPHATASE FAMILY DOMAIN-CONTAINING PROTEIN 1"/>
    <property type="match status" value="1"/>
</dbReference>
<dbReference type="InterPro" id="IPR010994">
    <property type="entry name" value="RuvA_2-like"/>
</dbReference>
<dbReference type="SUPFAM" id="SSF47781">
    <property type="entry name" value="RuvA domain 2-like"/>
    <property type="match status" value="3"/>
</dbReference>
<dbReference type="InterPro" id="IPR051675">
    <property type="entry name" value="Endo/Exo/Phosphatase_dom_1"/>
</dbReference>